<evidence type="ECO:0000256" key="1">
    <source>
        <dbReference type="ARBA" id="ARBA00022468"/>
    </source>
</evidence>
<name>A0A0N1IQB3_PAPXU</name>
<evidence type="ECO:0000313" key="4">
    <source>
        <dbReference type="Proteomes" id="UP000053268"/>
    </source>
</evidence>
<keyword evidence="4" id="KW-1185">Reference proteome</keyword>
<evidence type="ECO:0000256" key="2">
    <source>
        <dbReference type="SAM" id="MobiDB-lite"/>
    </source>
</evidence>
<dbReference type="PANTHER" id="PTHR15729:SF10">
    <property type="entry name" value="GTPASE-ACTIVATING PROTEIN CDGAPR"/>
    <property type="match status" value="1"/>
</dbReference>
<dbReference type="GO" id="GO:0007264">
    <property type="term" value="P:small GTPase-mediated signal transduction"/>
    <property type="evidence" value="ECO:0007669"/>
    <property type="project" value="TreeGrafter"/>
</dbReference>
<gene>
    <name evidence="3" type="ORF">RR46_00303</name>
</gene>
<feature type="region of interest" description="Disordered" evidence="2">
    <location>
        <begin position="25"/>
        <end position="64"/>
    </location>
</feature>
<evidence type="ECO:0000313" key="3">
    <source>
        <dbReference type="EMBL" id="KPJ20569.1"/>
    </source>
</evidence>
<dbReference type="InterPro" id="IPR051576">
    <property type="entry name" value="PX-Rho_GAP"/>
</dbReference>
<accession>A0A0N1IQB3</accession>
<comment type="caution">
    <text evidence="3">The sequence shown here is derived from an EMBL/GenBank/DDBJ whole genome shotgun (WGS) entry which is preliminary data.</text>
</comment>
<dbReference type="PANTHER" id="PTHR15729">
    <property type="entry name" value="CDC42 GTPASE-ACTIVATING PROTEIN"/>
    <property type="match status" value="1"/>
</dbReference>
<dbReference type="Proteomes" id="UP000053268">
    <property type="component" value="Unassembled WGS sequence"/>
</dbReference>
<dbReference type="EMBL" id="LADI01002231">
    <property type="protein sequence ID" value="KPJ20569.1"/>
    <property type="molecule type" value="Genomic_DNA"/>
</dbReference>
<dbReference type="AlphaFoldDB" id="A0A0N1IQB3"/>
<sequence>METYAQAVVTEFLICYAEDLFAQDQGSDSGPDSLEQDRCESQVELRGTESCRRPKSLPLNPPTKLLSLEEARRRGLGAGAGPIAPPASGAIAAAAAAPVASPAQDRQLRPAGHLKPKYIEVRCGKRGLKRSPSGWRGLFWRSKLQRARAPPQGPPPAPLPPPTQQVSVDVVMSGSLRPVKSCESLASDTDTLPPLADRASAPLKHHTRYIVY</sequence>
<dbReference type="GO" id="GO:0005096">
    <property type="term" value="F:GTPase activator activity"/>
    <property type="evidence" value="ECO:0007669"/>
    <property type="project" value="UniProtKB-KW"/>
</dbReference>
<dbReference type="STRING" id="66420.A0A0N1IQB3"/>
<protein>
    <submittedName>
        <fullName evidence="3">Uncharacterized protein</fullName>
    </submittedName>
</protein>
<feature type="compositionally biased region" description="Basic and acidic residues" evidence="2">
    <location>
        <begin position="35"/>
        <end position="52"/>
    </location>
</feature>
<feature type="region of interest" description="Disordered" evidence="2">
    <location>
        <begin position="145"/>
        <end position="164"/>
    </location>
</feature>
<feature type="compositionally biased region" description="Pro residues" evidence="2">
    <location>
        <begin position="151"/>
        <end position="163"/>
    </location>
</feature>
<reference evidence="3 4" key="1">
    <citation type="journal article" date="2015" name="Nat. Commun.">
        <title>Outbred genome sequencing and CRISPR/Cas9 gene editing in butterflies.</title>
        <authorList>
            <person name="Li X."/>
            <person name="Fan D."/>
            <person name="Zhang W."/>
            <person name="Liu G."/>
            <person name="Zhang L."/>
            <person name="Zhao L."/>
            <person name="Fang X."/>
            <person name="Chen L."/>
            <person name="Dong Y."/>
            <person name="Chen Y."/>
            <person name="Ding Y."/>
            <person name="Zhao R."/>
            <person name="Feng M."/>
            <person name="Zhu Y."/>
            <person name="Feng Y."/>
            <person name="Jiang X."/>
            <person name="Zhu D."/>
            <person name="Xiang H."/>
            <person name="Feng X."/>
            <person name="Li S."/>
            <person name="Wang J."/>
            <person name="Zhang G."/>
            <person name="Kronforst M.R."/>
            <person name="Wang W."/>
        </authorList>
    </citation>
    <scope>NUCLEOTIDE SEQUENCE [LARGE SCALE GENOMIC DNA]</scope>
    <source>
        <strain evidence="3">Ya'a_city_454_Px</strain>
        <tissue evidence="3">Whole body</tissue>
    </source>
</reference>
<organism evidence="3 4">
    <name type="scientific">Papilio xuthus</name>
    <name type="common">Asian swallowtail butterfly</name>
    <dbReference type="NCBI Taxonomy" id="66420"/>
    <lineage>
        <taxon>Eukaryota</taxon>
        <taxon>Metazoa</taxon>
        <taxon>Ecdysozoa</taxon>
        <taxon>Arthropoda</taxon>
        <taxon>Hexapoda</taxon>
        <taxon>Insecta</taxon>
        <taxon>Pterygota</taxon>
        <taxon>Neoptera</taxon>
        <taxon>Endopterygota</taxon>
        <taxon>Lepidoptera</taxon>
        <taxon>Glossata</taxon>
        <taxon>Ditrysia</taxon>
        <taxon>Papilionoidea</taxon>
        <taxon>Papilionidae</taxon>
        <taxon>Papilioninae</taxon>
        <taxon>Papilio</taxon>
    </lineage>
</organism>
<keyword evidence="1" id="KW-0343">GTPase activation</keyword>
<proteinExistence type="predicted"/>